<dbReference type="Pfam" id="PF13606">
    <property type="entry name" value="Ank_3"/>
    <property type="match status" value="1"/>
</dbReference>
<keyword evidence="2 3" id="KW-0040">ANK repeat</keyword>
<keyword evidence="1" id="KW-0677">Repeat</keyword>
<evidence type="ECO:0000256" key="1">
    <source>
        <dbReference type="ARBA" id="ARBA00022737"/>
    </source>
</evidence>
<feature type="repeat" description="ANK" evidence="3">
    <location>
        <begin position="284"/>
        <end position="305"/>
    </location>
</feature>
<keyword evidence="5" id="KW-1185">Reference proteome</keyword>
<dbReference type="PANTHER" id="PTHR24123">
    <property type="entry name" value="ANKYRIN REPEAT-CONTAINING"/>
    <property type="match status" value="1"/>
</dbReference>
<dbReference type="InterPro" id="IPR036770">
    <property type="entry name" value="Ankyrin_rpt-contain_sf"/>
</dbReference>
<dbReference type="PROSITE" id="PS50297">
    <property type="entry name" value="ANK_REP_REGION"/>
    <property type="match status" value="5"/>
</dbReference>
<protein>
    <recommendedName>
        <fullName evidence="6">Ankyrin repeat protein</fullName>
    </recommendedName>
</protein>
<feature type="repeat" description="ANK" evidence="3">
    <location>
        <begin position="83"/>
        <end position="115"/>
    </location>
</feature>
<dbReference type="Pfam" id="PF12796">
    <property type="entry name" value="Ank_2"/>
    <property type="match status" value="3"/>
</dbReference>
<accession>A0ABR2KFN6</accession>
<dbReference type="PROSITE" id="PS50088">
    <property type="entry name" value="ANK_REPEAT"/>
    <property type="match status" value="6"/>
</dbReference>
<dbReference type="SUPFAM" id="SSF48403">
    <property type="entry name" value="Ankyrin repeat"/>
    <property type="match status" value="2"/>
</dbReference>
<dbReference type="Gene3D" id="1.25.40.20">
    <property type="entry name" value="Ankyrin repeat-containing domain"/>
    <property type="match status" value="4"/>
</dbReference>
<dbReference type="EMBL" id="JAPFFF010000005">
    <property type="protein sequence ID" value="KAK8889935.1"/>
    <property type="molecule type" value="Genomic_DNA"/>
</dbReference>
<dbReference type="Pfam" id="PF00023">
    <property type="entry name" value="Ank"/>
    <property type="match status" value="1"/>
</dbReference>
<sequence>MSLRDFELLEAIRRDDLAYVLTTRYEKPLEGLLSDDTPNLFLQFPSPMMVAAYFGSIKSAGGNLVIFNYFSKTPELYDLKDSGGNTPLHYAAKYGRISIVQKICSQAESISQQNKQGFTASHFAAASGNLPIIKILRDSGDQLVTRNAVEWTPIHFALKYKHRDVVEYLARNNALIIGDFDDFASIFHLATATNDQVIVQTLLEHGFGFDNTNHNGWNFLHFAISNGHENIVEMVLSTLSEPILRRGDIYQRTAMHHAAINGQLHIIQILDSLGFDLYHDRDKFGKTPLHYAAELGHLRTLKFLLTKIGINEKDRAGQTPLHLAVANNNYDVVCTLLNDKEHIEINITDYQNRTPLYLGVENGHKKIVKLLISNNADITILPSDKRSLITMAVITRNNGMLKYLCSLPNIDVFSPDVNKWTPAHYAAQLGEELMMQDFFKIDPSSLSAVDFKDRNPLHLASIWNQYKIIEFYNDSNDTLFNEKDSDGNTPLHLAVKRGNVQIARYLVSSTNSDLNIQNNEGILFFIFLIKLLFI</sequence>
<feature type="repeat" description="ANK" evidence="3">
    <location>
        <begin position="351"/>
        <end position="383"/>
    </location>
</feature>
<feature type="repeat" description="ANK" evidence="3">
    <location>
        <begin position="486"/>
        <end position="519"/>
    </location>
</feature>
<reference evidence="4 5" key="1">
    <citation type="submission" date="2024-04" db="EMBL/GenBank/DDBJ databases">
        <title>Tritrichomonas musculus Genome.</title>
        <authorList>
            <person name="Alves-Ferreira E."/>
            <person name="Grigg M."/>
            <person name="Lorenzi H."/>
            <person name="Galac M."/>
        </authorList>
    </citation>
    <scope>NUCLEOTIDE SEQUENCE [LARGE SCALE GENOMIC DNA]</scope>
    <source>
        <strain evidence="4 5">EAF2021</strain>
    </source>
</reference>
<dbReference type="PANTHER" id="PTHR24123:SF33">
    <property type="entry name" value="PROTEIN HOS4"/>
    <property type="match status" value="1"/>
</dbReference>
<gene>
    <name evidence="4" type="ORF">M9Y10_034691</name>
</gene>
<dbReference type="SMART" id="SM00248">
    <property type="entry name" value="ANK"/>
    <property type="match status" value="13"/>
</dbReference>
<dbReference type="Proteomes" id="UP001470230">
    <property type="component" value="Unassembled WGS sequence"/>
</dbReference>
<comment type="caution">
    <text evidence="4">The sequence shown here is derived from an EMBL/GenBank/DDBJ whole genome shotgun (WGS) entry which is preliminary data.</text>
</comment>
<dbReference type="PRINTS" id="PR01415">
    <property type="entry name" value="ANKYRIN"/>
</dbReference>
<feature type="repeat" description="ANK" evidence="3">
    <location>
        <begin position="316"/>
        <end position="338"/>
    </location>
</feature>
<dbReference type="InterPro" id="IPR002110">
    <property type="entry name" value="Ankyrin_rpt"/>
</dbReference>
<evidence type="ECO:0008006" key="6">
    <source>
        <dbReference type="Google" id="ProtNLM"/>
    </source>
</evidence>
<evidence type="ECO:0000313" key="4">
    <source>
        <dbReference type="EMBL" id="KAK8889935.1"/>
    </source>
</evidence>
<evidence type="ECO:0000256" key="2">
    <source>
        <dbReference type="ARBA" id="ARBA00023043"/>
    </source>
</evidence>
<evidence type="ECO:0000313" key="5">
    <source>
        <dbReference type="Proteomes" id="UP001470230"/>
    </source>
</evidence>
<feature type="repeat" description="ANK" evidence="3">
    <location>
        <begin position="116"/>
        <end position="148"/>
    </location>
</feature>
<proteinExistence type="predicted"/>
<organism evidence="4 5">
    <name type="scientific">Tritrichomonas musculus</name>
    <dbReference type="NCBI Taxonomy" id="1915356"/>
    <lineage>
        <taxon>Eukaryota</taxon>
        <taxon>Metamonada</taxon>
        <taxon>Parabasalia</taxon>
        <taxon>Tritrichomonadida</taxon>
        <taxon>Tritrichomonadidae</taxon>
        <taxon>Tritrichomonas</taxon>
    </lineage>
</organism>
<dbReference type="InterPro" id="IPR051165">
    <property type="entry name" value="Multifunctional_ANK_Repeat"/>
</dbReference>
<name>A0ABR2KFN6_9EUKA</name>
<evidence type="ECO:0000256" key="3">
    <source>
        <dbReference type="PROSITE-ProRule" id="PRU00023"/>
    </source>
</evidence>
<dbReference type="Pfam" id="PF13637">
    <property type="entry name" value="Ank_4"/>
    <property type="match status" value="1"/>
</dbReference>